<name>A0A6H1ZL69_9ZZZZ</name>
<organism evidence="1">
    <name type="scientific">viral metagenome</name>
    <dbReference type="NCBI Taxonomy" id="1070528"/>
    <lineage>
        <taxon>unclassified sequences</taxon>
        <taxon>metagenomes</taxon>
        <taxon>organismal metagenomes</taxon>
    </lineage>
</organism>
<evidence type="ECO:0000313" key="1">
    <source>
        <dbReference type="EMBL" id="QJA48067.1"/>
    </source>
</evidence>
<accession>A0A6H1ZL69</accession>
<dbReference type="EMBL" id="MT144069">
    <property type="protein sequence ID" value="QJA48067.1"/>
    <property type="molecule type" value="Genomic_DNA"/>
</dbReference>
<protein>
    <submittedName>
        <fullName evidence="1">Uncharacterized protein</fullName>
    </submittedName>
</protein>
<sequence length="260" mass="29289">MTMKIKSPSFKLLLKTARETKNESLSSRLQKTAFYETGGEYTTSKWRREKGLEFYGGAEGIGIGIGISQSLEALRDEITLEAVKIAGKAIVKVLKLSQRMVPHDTGELKQSGTAILNLGRTTRGGVRALTIAKGNRFWNNDTVTTDLRKLTSKKVREMKNKYIGLTVQYTREGEHGEDVALITHEDLAPYGSFKRPRARMPGTGPKYVEIPFRKIRGSFLSDMKNVPMNVQKSLSRLKKIQTARKKGPYEVNTFYLRKRG</sequence>
<gene>
    <name evidence="1" type="ORF">TM448A00829_0020</name>
</gene>
<proteinExistence type="predicted"/>
<reference evidence="1" key="1">
    <citation type="submission" date="2020-03" db="EMBL/GenBank/DDBJ databases">
        <title>The deep terrestrial virosphere.</title>
        <authorList>
            <person name="Holmfeldt K."/>
            <person name="Nilsson E."/>
            <person name="Simone D."/>
            <person name="Lopez-Fernandez M."/>
            <person name="Wu X."/>
            <person name="de Brujin I."/>
            <person name="Lundin D."/>
            <person name="Andersson A."/>
            <person name="Bertilsson S."/>
            <person name="Dopson M."/>
        </authorList>
    </citation>
    <scope>NUCLEOTIDE SEQUENCE</scope>
    <source>
        <strain evidence="1">TM448A00829</strain>
    </source>
</reference>
<dbReference type="AlphaFoldDB" id="A0A6H1ZL69"/>